<dbReference type="Gene3D" id="2.60.40.2220">
    <property type="match status" value="1"/>
</dbReference>
<dbReference type="AlphaFoldDB" id="A0A7G9YTD3"/>
<evidence type="ECO:0000313" key="2">
    <source>
        <dbReference type="EMBL" id="QNO51267.1"/>
    </source>
</evidence>
<gene>
    <name evidence="2" type="ORF">IGHJBHOP_00028</name>
</gene>
<evidence type="ECO:0000259" key="1">
    <source>
        <dbReference type="Pfam" id="PF17677"/>
    </source>
</evidence>
<dbReference type="SUPFAM" id="SSF74650">
    <property type="entry name" value="Galactose mutarotase-like"/>
    <property type="match status" value="1"/>
</dbReference>
<accession>A0A7G9YTD3</accession>
<organism evidence="2">
    <name type="scientific">Candidatus Methanophagaceae archaeon ANME-1 ERB6</name>
    <dbReference type="NCBI Taxonomy" id="2759912"/>
    <lineage>
        <taxon>Archaea</taxon>
        <taxon>Methanobacteriati</taxon>
        <taxon>Methanobacteriota</taxon>
        <taxon>Stenosarchaea group</taxon>
        <taxon>Methanomicrobia</taxon>
        <taxon>Candidatus Methanophagales</taxon>
        <taxon>Candidatus Methanophagaceae</taxon>
    </lineage>
</organism>
<dbReference type="GO" id="GO:0030246">
    <property type="term" value="F:carbohydrate binding"/>
    <property type="evidence" value="ECO:0007669"/>
    <property type="project" value="InterPro"/>
</dbReference>
<dbReference type="InterPro" id="IPR011013">
    <property type="entry name" value="Gal_mutarotase_sf_dom"/>
</dbReference>
<name>A0A7G9YTD3_9EURY</name>
<dbReference type="InterPro" id="IPR041147">
    <property type="entry name" value="GH38_C"/>
</dbReference>
<dbReference type="GO" id="GO:0003824">
    <property type="term" value="F:catalytic activity"/>
    <property type="evidence" value="ECO:0007669"/>
    <property type="project" value="InterPro"/>
</dbReference>
<feature type="domain" description="Glycosyl hydrolases family 38 C-terminal" evidence="1">
    <location>
        <begin position="7"/>
        <end position="70"/>
    </location>
</feature>
<proteinExistence type="predicted"/>
<dbReference type="GO" id="GO:0005975">
    <property type="term" value="P:carbohydrate metabolic process"/>
    <property type="evidence" value="ECO:0007669"/>
    <property type="project" value="InterPro"/>
</dbReference>
<dbReference type="EMBL" id="MT631464">
    <property type="protein sequence ID" value="QNO51267.1"/>
    <property type="molecule type" value="Genomic_DNA"/>
</dbReference>
<protein>
    <recommendedName>
        <fullName evidence="1">Glycosyl hydrolases family 38 C-terminal domain-containing protein</fullName>
    </recommendedName>
</protein>
<reference evidence="2" key="1">
    <citation type="submission" date="2020-06" db="EMBL/GenBank/DDBJ databases">
        <title>Unique genomic features of the anaerobic methanotrophic archaea.</title>
        <authorList>
            <person name="Chadwick G.L."/>
            <person name="Skennerton C.T."/>
            <person name="Laso-Perez R."/>
            <person name="Leu A.O."/>
            <person name="Speth D.R."/>
            <person name="Yu H."/>
            <person name="Morgan-Lang C."/>
            <person name="Hatzenpichler R."/>
            <person name="Goudeau D."/>
            <person name="Malmstrom R."/>
            <person name="Brazelton W.J."/>
            <person name="Woyke T."/>
            <person name="Hallam S.J."/>
            <person name="Tyson G.W."/>
            <person name="Wegener G."/>
            <person name="Boetius A."/>
            <person name="Orphan V."/>
        </authorList>
    </citation>
    <scope>NUCLEOTIDE SEQUENCE</scope>
</reference>
<dbReference type="Pfam" id="PF17677">
    <property type="entry name" value="Glyco_hydro38C2"/>
    <property type="match status" value="1"/>
</dbReference>
<sequence>MRMCNDTDDGVVLRIYNPEEVSGTGTITLTLNTEAVTKVEETNLLGDIIRPLNISNHIDFTCNPMEIKTFRLCLKF</sequence>